<name>A0A1V1PAK2_9BACT</name>
<accession>A0A1V1PAK2</accession>
<evidence type="ECO:0000256" key="1">
    <source>
        <dbReference type="ARBA" id="ARBA00022801"/>
    </source>
</evidence>
<dbReference type="InterPro" id="IPR003736">
    <property type="entry name" value="PAAI_dom"/>
</dbReference>
<reference evidence="4" key="1">
    <citation type="submission" date="2012-11" db="EMBL/GenBank/DDBJ databases">
        <authorList>
            <person name="Lucero-Rivera Y.E."/>
            <person name="Tovar-Ramirez D."/>
        </authorList>
    </citation>
    <scope>NUCLEOTIDE SEQUENCE [LARGE SCALE GENOMIC DNA]</scope>
    <source>
        <strain evidence="4">Araruama</strain>
    </source>
</reference>
<evidence type="ECO:0000313" key="3">
    <source>
        <dbReference type="EMBL" id="ETR71793.1"/>
    </source>
</evidence>
<dbReference type="Gene3D" id="3.10.129.10">
    <property type="entry name" value="Hotdog Thioesterase"/>
    <property type="match status" value="1"/>
</dbReference>
<keyword evidence="1" id="KW-0378">Hydrolase</keyword>
<dbReference type="AlphaFoldDB" id="A0A1V1PAK2"/>
<gene>
    <name evidence="3" type="ORF">OMM_07881</name>
</gene>
<dbReference type="NCBIfam" id="TIGR00369">
    <property type="entry name" value="unchar_dom_1"/>
    <property type="match status" value="1"/>
</dbReference>
<dbReference type="InterPro" id="IPR029069">
    <property type="entry name" value="HotDog_dom_sf"/>
</dbReference>
<dbReference type="PANTHER" id="PTHR42856">
    <property type="entry name" value="ACYL-COENZYME A THIOESTERASE PAAI"/>
    <property type="match status" value="1"/>
</dbReference>
<protein>
    <submittedName>
        <fullName evidence="3">Phenylacetic acid degradation protein</fullName>
    </submittedName>
</protein>
<comment type="caution">
    <text evidence="3">The sequence shown here is derived from an EMBL/GenBank/DDBJ whole genome shotgun (WGS) entry which is preliminary data.</text>
</comment>
<dbReference type="CDD" id="cd03443">
    <property type="entry name" value="PaaI_thioesterase"/>
    <property type="match status" value="1"/>
</dbReference>
<dbReference type="EMBL" id="ATBP01000221">
    <property type="protein sequence ID" value="ETR71793.1"/>
    <property type="molecule type" value="Genomic_DNA"/>
</dbReference>
<organism evidence="3 4">
    <name type="scientific">Candidatus Magnetoglobus multicellularis str. Araruama</name>
    <dbReference type="NCBI Taxonomy" id="890399"/>
    <lineage>
        <taxon>Bacteria</taxon>
        <taxon>Pseudomonadati</taxon>
        <taxon>Thermodesulfobacteriota</taxon>
        <taxon>Desulfobacteria</taxon>
        <taxon>Desulfobacterales</taxon>
        <taxon>Desulfobacteraceae</taxon>
        <taxon>Candidatus Magnetoglobus</taxon>
    </lineage>
</organism>
<dbReference type="SUPFAM" id="SSF54637">
    <property type="entry name" value="Thioesterase/thiol ester dehydrase-isomerase"/>
    <property type="match status" value="1"/>
</dbReference>
<evidence type="ECO:0000259" key="2">
    <source>
        <dbReference type="Pfam" id="PF03061"/>
    </source>
</evidence>
<dbReference type="PANTHER" id="PTHR42856:SF1">
    <property type="entry name" value="ACYL-COENZYME A THIOESTERASE PAAI"/>
    <property type="match status" value="1"/>
</dbReference>
<sequence length="130" mass="14338">MKTLSNWKQRLENDQYAKHNGIEMVEGKTGYARVKMTIQPFHLNGVGIVHGGAIFTLADFAFAIAANSHDQVAVAINVSIAFIKSVKEGTLYAEARELSVNPKLGVYQVDVVDEHKALLASFQGMAYRKK</sequence>
<dbReference type="GO" id="GO:0016289">
    <property type="term" value="F:acyl-CoA hydrolase activity"/>
    <property type="evidence" value="ECO:0007669"/>
    <property type="project" value="TreeGrafter"/>
</dbReference>
<dbReference type="Proteomes" id="UP000189670">
    <property type="component" value="Unassembled WGS sequence"/>
</dbReference>
<dbReference type="Pfam" id="PF03061">
    <property type="entry name" value="4HBT"/>
    <property type="match status" value="1"/>
</dbReference>
<dbReference type="InterPro" id="IPR052723">
    <property type="entry name" value="Acyl-CoA_thioesterase_PaaI"/>
</dbReference>
<dbReference type="InterPro" id="IPR006683">
    <property type="entry name" value="Thioestr_dom"/>
</dbReference>
<proteinExistence type="predicted"/>
<feature type="domain" description="Thioesterase" evidence="2">
    <location>
        <begin position="47"/>
        <end position="118"/>
    </location>
</feature>
<evidence type="ECO:0000313" key="4">
    <source>
        <dbReference type="Proteomes" id="UP000189670"/>
    </source>
</evidence>